<dbReference type="EMBL" id="CAUYUJ010018458">
    <property type="protein sequence ID" value="CAK0883746.1"/>
    <property type="molecule type" value="Genomic_DNA"/>
</dbReference>
<dbReference type="Proteomes" id="UP001189429">
    <property type="component" value="Unassembled WGS sequence"/>
</dbReference>
<gene>
    <name evidence="1" type="ORF">PCOR1329_LOCUS65878</name>
</gene>
<accession>A0ABN9WEE0</accession>
<comment type="caution">
    <text evidence="1">The sequence shown here is derived from an EMBL/GenBank/DDBJ whole genome shotgun (WGS) entry which is preliminary data.</text>
</comment>
<reference evidence="1" key="1">
    <citation type="submission" date="2023-10" db="EMBL/GenBank/DDBJ databases">
        <authorList>
            <person name="Chen Y."/>
            <person name="Shah S."/>
            <person name="Dougan E. K."/>
            <person name="Thang M."/>
            <person name="Chan C."/>
        </authorList>
    </citation>
    <scope>NUCLEOTIDE SEQUENCE [LARGE SCALE GENOMIC DNA]</scope>
</reference>
<proteinExistence type="predicted"/>
<evidence type="ECO:0000313" key="1">
    <source>
        <dbReference type="EMBL" id="CAK0883746.1"/>
    </source>
</evidence>
<evidence type="ECO:0008006" key="3">
    <source>
        <dbReference type="Google" id="ProtNLM"/>
    </source>
</evidence>
<evidence type="ECO:0000313" key="2">
    <source>
        <dbReference type="Proteomes" id="UP001189429"/>
    </source>
</evidence>
<protein>
    <recommendedName>
        <fullName evidence="3">RRM domain-containing protein</fullName>
    </recommendedName>
</protein>
<keyword evidence="2" id="KW-1185">Reference proteome</keyword>
<organism evidence="1 2">
    <name type="scientific">Prorocentrum cordatum</name>
    <dbReference type="NCBI Taxonomy" id="2364126"/>
    <lineage>
        <taxon>Eukaryota</taxon>
        <taxon>Sar</taxon>
        <taxon>Alveolata</taxon>
        <taxon>Dinophyceae</taxon>
        <taxon>Prorocentrales</taxon>
        <taxon>Prorocentraceae</taxon>
        <taxon>Prorocentrum</taxon>
    </lineage>
</organism>
<sequence length="123" mass="13487">MFIAGQAPGANLCRLGQEAPDLFQHHGFINFKTPEAARAFAAAWHRSRRLGMEDETGQVVPLNVSNASLQGLEANLRKWTGARVTRIKNPEFLPFVLRDAEPQPRACVLETPGSAAIDAARPR</sequence>
<name>A0ABN9WEE0_9DINO</name>